<accession>A0ABY7VPB8</accession>
<dbReference type="RefSeq" id="WP_274149366.1">
    <property type="nucleotide sequence ID" value="NZ_CP117811.1"/>
</dbReference>
<proteinExistence type="predicted"/>
<sequence length="137" mass="15921">MDARYSLFLTELSEDNPQYSIKSLLFICRGIEFFNQTQTSNDSDTILNSLYLHAFNEYGPLALFTLNKLNFYKNSDFVTAINLLIEKKIFTGIEKLEITAQVNEQNLSSIIQKKALPEPAFWPKIKKVNNFQRFLKI</sequence>
<dbReference type="EMBL" id="CP117811">
    <property type="protein sequence ID" value="WDE95656.1"/>
    <property type="molecule type" value="Genomic_DNA"/>
</dbReference>
<protein>
    <submittedName>
        <fullName evidence="1">Uncharacterized protein</fullName>
    </submittedName>
</protein>
<dbReference type="Proteomes" id="UP001214250">
    <property type="component" value="Chromosome 1"/>
</dbReference>
<name>A0ABY7VPB8_9BACT</name>
<organism evidence="1 2">
    <name type="scientific">Lentisphaera profundi</name>
    <dbReference type="NCBI Taxonomy" id="1658616"/>
    <lineage>
        <taxon>Bacteria</taxon>
        <taxon>Pseudomonadati</taxon>
        <taxon>Lentisphaerota</taxon>
        <taxon>Lentisphaeria</taxon>
        <taxon>Lentisphaerales</taxon>
        <taxon>Lentisphaeraceae</taxon>
        <taxon>Lentisphaera</taxon>
    </lineage>
</organism>
<gene>
    <name evidence="1" type="ORF">PQO03_07975</name>
</gene>
<evidence type="ECO:0000313" key="2">
    <source>
        <dbReference type="Proteomes" id="UP001214250"/>
    </source>
</evidence>
<keyword evidence="2" id="KW-1185">Reference proteome</keyword>
<evidence type="ECO:0000313" key="1">
    <source>
        <dbReference type="EMBL" id="WDE95656.1"/>
    </source>
</evidence>
<reference evidence="1 2" key="1">
    <citation type="submission" date="2023-02" db="EMBL/GenBank/DDBJ databases">
        <title>Genome sequence of Lentisphaera profundi SAORIC-696.</title>
        <authorList>
            <person name="Kim e."/>
            <person name="Cho J.-C."/>
            <person name="Choi A."/>
            <person name="Kang I."/>
        </authorList>
    </citation>
    <scope>NUCLEOTIDE SEQUENCE [LARGE SCALE GENOMIC DNA]</scope>
    <source>
        <strain evidence="1 2">SAORIC-696</strain>
    </source>
</reference>